<evidence type="ECO:0000256" key="4">
    <source>
        <dbReference type="ARBA" id="ARBA00022605"/>
    </source>
</evidence>
<dbReference type="InterPro" id="IPR015424">
    <property type="entry name" value="PyrdxlP-dep_Trfase"/>
</dbReference>
<keyword evidence="6" id="KW-0486">Methionine biosynthesis</keyword>
<evidence type="ECO:0000313" key="11">
    <source>
        <dbReference type="Proteomes" id="UP000093267"/>
    </source>
</evidence>
<evidence type="ECO:0000256" key="6">
    <source>
        <dbReference type="ARBA" id="ARBA00023167"/>
    </source>
</evidence>
<dbReference type="PROSITE" id="PS00868">
    <property type="entry name" value="CYS_MET_METAB_PP"/>
    <property type="match status" value="1"/>
</dbReference>
<organism evidence="10 11">
    <name type="scientific">Secundilactobacillus paracollinoides</name>
    <dbReference type="NCBI Taxonomy" id="240427"/>
    <lineage>
        <taxon>Bacteria</taxon>
        <taxon>Bacillati</taxon>
        <taxon>Bacillota</taxon>
        <taxon>Bacilli</taxon>
        <taxon>Lactobacillales</taxon>
        <taxon>Lactobacillaceae</taxon>
        <taxon>Secundilactobacillus</taxon>
    </lineage>
</organism>
<feature type="modified residue" description="N6-(pyridoxal phosphate)lysine" evidence="8">
    <location>
        <position position="200"/>
    </location>
</feature>
<dbReference type="EMBL" id="CP014924">
    <property type="protein sequence ID" value="ANZ66294.1"/>
    <property type="molecule type" value="Genomic_DNA"/>
</dbReference>
<comment type="cofactor">
    <cofactor evidence="1 9">
        <name>pyridoxal 5'-phosphate</name>
        <dbReference type="ChEBI" id="CHEBI:597326"/>
    </cofactor>
</comment>
<dbReference type="STRING" id="240427.AYR62_12290"/>
<proteinExistence type="inferred from homology"/>
<evidence type="ECO:0000256" key="3">
    <source>
        <dbReference type="ARBA" id="ARBA00012224"/>
    </source>
</evidence>
<gene>
    <name evidence="10" type="ORF">AYR63_03515</name>
</gene>
<dbReference type="CDD" id="cd00614">
    <property type="entry name" value="CGS_like"/>
    <property type="match status" value="1"/>
</dbReference>
<dbReference type="OrthoDB" id="9780685at2"/>
<dbReference type="AlphaFoldDB" id="A0A1B2IW45"/>
<accession>A0A1B2IW45</accession>
<evidence type="ECO:0000256" key="5">
    <source>
        <dbReference type="ARBA" id="ARBA00022898"/>
    </source>
</evidence>
<dbReference type="Gene3D" id="3.90.1150.10">
    <property type="entry name" value="Aspartate Aminotransferase, domain 1"/>
    <property type="match status" value="1"/>
</dbReference>
<name>A0A1B2IW45_9LACO</name>
<keyword evidence="7" id="KW-0456">Lyase</keyword>
<dbReference type="GO" id="GO:0030170">
    <property type="term" value="F:pyridoxal phosphate binding"/>
    <property type="evidence" value="ECO:0007669"/>
    <property type="project" value="InterPro"/>
</dbReference>
<evidence type="ECO:0000256" key="9">
    <source>
        <dbReference type="RuleBase" id="RU362118"/>
    </source>
</evidence>
<dbReference type="EC" id="4.4.1.13" evidence="3"/>
<dbReference type="FunFam" id="3.90.1150.10:FF:000033">
    <property type="entry name" value="Cystathionine gamma-synthase"/>
    <property type="match status" value="1"/>
</dbReference>
<dbReference type="RefSeq" id="WP_056987297.1">
    <property type="nucleotide sequence ID" value="NZ_CP014912.1"/>
</dbReference>
<dbReference type="InterPro" id="IPR000277">
    <property type="entry name" value="Cys/Met-Metab_PyrdxlP-dep_enz"/>
</dbReference>
<dbReference type="GO" id="GO:0047804">
    <property type="term" value="F:cysteine-S-conjugate beta-lyase activity"/>
    <property type="evidence" value="ECO:0007669"/>
    <property type="project" value="UniProtKB-EC"/>
</dbReference>
<keyword evidence="5 8" id="KW-0663">Pyridoxal phosphate</keyword>
<dbReference type="GO" id="GO:0019346">
    <property type="term" value="P:transsulfuration"/>
    <property type="evidence" value="ECO:0007669"/>
    <property type="project" value="InterPro"/>
</dbReference>
<protein>
    <recommendedName>
        <fullName evidence="3">cysteine-S-conjugate beta-lyase</fullName>
        <ecNumber evidence="3">4.4.1.13</ecNumber>
    </recommendedName>
</protein>
<dbReference type="InterPro" id="IPR015422">
    <property type="entry name" value="PyrdxlP-dep_Trfase_small"/>
</dbReference>
<dbReference type="Gene3D" id="3.40.640.10">
    <property type="entry name" value="Type I PLP-dependent aspartate aminotransferase-like (Major domain)"/>
    <property type="match status" value="1"/>
</dbReference>
<keyword evidence="11" id="KW-1185">Reference proteome</keyword>
<evidence type="ECO:0000313" key="10">
    <source>
        <dbReference type="EMBL" id="ANZ66294.1"/>
    </source>
</evidence>
<evidence type="ECO:0000256" key="2">
    <source>
        <dbReference type="ARBA" id="ARBA00009077"/>
    </source>
</evidence>
<dbReference type="GO" id="GO:0005737">
    <property type="term" value="C:cytoplasm"/>
    <property type="evidence" value="ECO:0007669"/>
    <property type="project" value="TreeGrafter"/>
</dbReference>
<sequence>MSLSDFSDATKVIKTTTKPDPATGALNPPIQLSSTFEQKDLDHFGKYDYTRSGNPTRDVLEDSIAELEHGTRGFAFATGMAAISTAFLTLHQGDHVIVTSDVYGGTFRLVTELLPNYGIEYDFVDCNDPAALEAAFKSNTKVVYIETPANPTLKVTDIRQVVEIAHKHDALVFADNTFMTPIFQKPLDLGVDLVLHSGTKFLAGHSDILAGLIVTKTKELGDAVYFIQNAMGATLGISDCWLLLRGIKTLGIRVKAEASNALALAKWFEDQPIVEKVDYPGLDDFEGHDVQFSQATSGGAVLSFDIGTEDNVRKLVKELKIPVFSVSLGAVESIISYPPKMSHAELTADERHERGIGDGLLRLSVGVEDVDDLKADFAQAFAKIAAGEKAGSPVGR</sequence>
<dbReference type="GO" id="GO:0009086">
    <property type="term" value="P:methionine biosynthetic process"/>
    <property type="evidence" value="ECO:0007669"/>
    <property type="project" value="UniProtKB-KW"/>
</dbReference>
<dbReference type="InterPro" id="IPR015421">
    <property type="entry name" value="PyrdxlP-dep_Trfase_major"/>
</dbReference>
<evidence type="ECO:0000256" key="8">
    <source>
        <dbReference type="PIRSR" id="PIRSR001434-2"/>
    </source>
</evidence>
<dbReference type="PANTHER" id="PTHR11808:SF50">
    <property type="entry name" value="CYSTATHIONINE BETA-LYASE"/>
    <property type="match status" value="1"/>
</dbReference>
<evidence type="ECO:0000256" key="1">
    <source>
        <dbReference type="ARBA" id="ARBA00001933"/>
    </source>
</evidence>
<keyword evidence="4" id="KW-0028">Amino-acid biosynthesis</keyword>
<reference evidence="10 11" key="1">
    <citation type="submission" date="2016-03" db="EMBL/GenBank/DDBJ databases">
        <title>Pediococcus and Lactobacillus from brewery environment - whole genome sequencing and assembly.</title>
        <authorList>
            <person name="Behr J."/>
            <person name="Geissler A.J."/>
            <person name="Vogel R.F."/>
        </authorList>
    </citation>
    <scope>NUCLEOTIDE SEQUENCE [LARGE SCALE GENOMIC DNA]</scope>
    <source>
        <strain evidence="10 11">TMW 1.1995</strain>
    </source>
</reference>
<dbReference type="InterPro" id="IPR054542">
    <property type="entry name" value="Cys_met_metab_PP"/>
</dbReference>
<dbReference type="SUPFAM" id="SSF53383">
    <property type="entry name" value="PLP-dependent transferases"/>
    <property type="match status" value="1"/>
</dbReference>
<dbReference type="PIRSF" id="PIRSF001434">
    <property type="entry name" value="CGS"/>
    <property type="match status" value="1"/>
</dbReference>
<evidence type="ECO:0000256" key="7">
    <source>
        <dbReference type="ARBA" id="ARBA00023239"/>
    </source>
</evidence>
<comment type="similarity">
    <text evidence="2 9">Belongs to the trans-sulfuration enzymes family.</text>
</comment>
<dbReference type="Proteomes" id="UP000093267">
    <property type="component" value="Chromosome"/>
</dbReference>
<dbReference type="FunFam" id="3.40.640.10:FF:000009">
    <property type="entry name" value="Cystathionine gamma-synthase homolog"/>
    <property type="match status" value="1"/>
</dbReference>
<dbReference type="PANTHER" id="PTHR11808">
    <property type="entry name" value="TRANS-SULFURATION ENZYME FAMILY MEMBER"/>
    <property type="match status" value="1"/>
</dbReference>
<dbReference type="Pfam" id="PF01053">
    <property type="entry name" value="Cys_Met_Meta_PP"/>
    <property type="match status" value="1"/>
</dbReference>